<comment type="caution">
    <text evidence="1">The sequence shown here is derived from an EMBL/GenBank/DDBJ whole genome shotgun (WGS) entry which is preliminary data.</text>
</comment>
<organism evidence="1 2">
    <name type="scientific">Nostoc flagelliforme FACHB-838</name>
    <dbReference type="NCBI Taxonomy" id="2692904"/>
    <lineage>
        <taxon>Bacteria</taxon>
        <taxon>Bacillati</taxon>
        <taxon>Cyanobacteriota</taxon>
        <taxon>Cyanophyceae</taxon>
        <taxon>Nostocales</taxon>
        <taxon>Nostocaceae</taxon>
        <taxon>Nostoc</taxon>
    </lineage>
</organism>
<dbReference type="InterPro" id="IPR049537">
    <property type="entry name" value="RelB-like"/>
</dbReference>
<dbReference type="RefSeq" id="WP_190939149.1">
    <property type="nucleotide sequence ID" value="NZ_JACJSI010000003.1"/>
</dbReference>
<dbReference type="Proteomes" id="UP000623440">
    <property type="component" value="Unassembled WGS sequence"/>
</dbReference>
<name>A0ABR8DJC9_9NOSO</name>
<protein>
    <recommendedName>
        <fullName evidence="3">Prevent-host-death protein</fullName>
    </recommendedName>
</protein>
<sequence>MLPFKKKIVTDEAMRPVAVLIDYQDWQQIEKILEAHQSQKKQEFNLNQYAGVIQLTQDPLEYQQQIRDEWC</sequence>
<evidence type="ECO:0000313" key="1">
    <source>
        <dbReference type="EMBL" id="MBD2528493.1"/>
    </source>
</evidence>
<evidence type="ECO:0008006" key="3">
    <source>
        <dbReference type="Google" id="ProtNLM"/>
    </source>
</evidence>
<keyword evidence="2" id="KW-1185">Reference proteome</keyword>
<reference evidence="1 2" key="1">
    <citation type="journal article" date="2020" name="ISME J.">
        <title>Comparative genomics reveals insights into cyanobacterial evolution and habitat adaptation.</title>
        <authorList>
            <person name="Chen M.Y."/>
            <person name="Teng W.K."/>
            <person name="Zhao L."/>
            <person name="Hu C.X."/>
            <person name="Zhou Y.K."/>
            <person name="Han B.P."/>
            <person name="Song L.R."/>
            <person name="Shu W.S."/>
        </authorList>
    </citation>
    <scope>NUCLEOTIDE SEQUENCE [LARGE SCALE GENOMIC DNA]</scope>
    <source>
        <strain evidence="1 2">FACHB-838</strain>
    </source>
</reference>
<evidence type="ECO:0000313" key="2">
    <source>
        <dbReference type="Proteomes" id="UP000623440"/>
    </source>
</evidence>
<dbReference type="EMBL" id="JACJSI010000003">
    <property type="protein sequence ID" value="MBD2528493.1"/>
    <property type="molecule type" value="Genomic_DNA"/>
</dbReference>
<accession>A0ABR8DJC9</accession>
<gene>
    <name evidence="1" type="ORF">H6G97_02520</name>
</gene>
<proteinExistence type="predicted"/>
<dbReference type="Pfam" id="PF18506">
    <property type="entry name" value="RelB-like"/>
    <property type="match status" value="1"/>
</dbReference>